<dbReference type="GO" id="GO:0005524">
    <property type="term" value="F:ATP binding"/>
    <property type="evidence" value="ECO:0007669"/>
    <property type="project" value="UniProtKB-KW"/>
</dbReference>
<keyword evidence="6" id="KW-0963">Cytoplasm</keyword>
<dbReference type="UniPathway" id="UPA00340">
    <property type="reaction ID" value="UER00458"/>
</dbReference>
<dbReference type="PROSITE" id="PS01075">
    <property type="entry name" value="ACETATE_KINASE_1"/>
    <property type="match status" value="1"/>
</dbReference>
<evidence type="ECO:0000256" key="4">
    <source>
        <dbReference type="ARBA" id="ARBA00022777"/>
    </source>
</evidence>
<comment type="subcellular location">
    <subcellularLocation>
        <location evidence="6">Cytoplasm</location>
    </subcellularLocation>
</comment>
<dbReference type="PROSITE" id="PS01076">
    <property type="entry name" value="ACETATE_KINASE_2"/>
    <property type="match status" value="1"/>
</dbReference>
<dbReference type="GO" id="GO:0008776">
    <property type="term" value="F:acetate kinase activity"/>
    <property type="evidence" value="ECO:0007669"/>
    <property type="project" value="UniProtKB-UniRule"/>
</dbReference>
<comment type="function">
    <text evidence="6">Catalyzes the formation of acetyl phosphate from acetate and ATP. Can also catalyze the reverse reaction.</text>
</comment>
<feature type="binding site" evidence="6">
    <location>
        <position position="7"/>
    </location>
    <ligand>
        <name>Mg(2+)</name>
        <dbReference type="ChEBI" id="CHEBI:18420"/>
    </ligand>
</feature>
<feature type="binding site" evidence="6">
    <location>
        <position position="349"/>
    </location>
    <ligand>
        <name>Mg(2+)</name>
        <dbReference type="ChEBI" id="CHEBI:18420"/>
    </ligand>
</feature>
<dbReference type="InterPro" id="IPR000890">
    <property type="entry name" value="Aliphatic_acid_kin_short-chain"/>
</dbReference>
<feature type="binding site" evidence="6">
    <location>
        <position position="14"/>
    </location>
    <ligand>
        <name>ATP</name>
        <dbReference type="ChEBI" id="CHEBI:30616"/>
    </ligand>
</feature>
<comment type="catalytic activity">
    <reaction evidence="6">
        <text>acetate + ATP = acetyl phosphate + ADP</text>
        <dbReference type="Rhea" id="RHEA:11352"/>
        <dbReference type="ChEBI" id="CHEBI:22191"/>
        <dbReference type="ChEBI" id="CHEBI:30089"/>
        <dbReference type="ChEBI" id="CHEBI:30616"/>
        <dbReference type="ChEBI" id="CHEBI:456216"/>
        <dbReference type="EC" id="2.7.2.1"/>
    </reaction>
</comment>
<dbReference type="GO" id="GO:0006083">
    <property type="term" value="P:acetate metabolic process"/>
    <property type="evidence" value="ECO:0007669"/>
    <property type="project" value="TreeGrafter"/>
</dbReference>
<feature type="binding site" evidence="6">
    <location>
        <position position="57"/>
    </location>
    <ligand>
        <name>substrate</name>
    </ligand>
</feature>
<accession>A0A4P2QKL7</accession>
<feature type="binding site" evidence="6">
    <location>
        <begin position="174"/>
        <end position="178"/>
    </location>
    <ligand>
        <name>ATP</name>
        <dbReference type="ChEBI" id="CHEBI:30616"/>
    </ligand>
</feature>
<dbReference type="InterPro" id="IPR043129">
    <property type="entry name" value="ATPase_NBD"/>
</dbReference>
<dbReference type="InterPro" id="IPR023865">
    <property type="entry name" value="Aliphatic_acid_kinase_CS"/>
</dbReference>
<evidence type="ECO:0000256" key="2">
    <source>
        <dbReference type="ARBA" id="ARBA00022679"/>
    </source>
</evidence>
<evidence type="ECO:0000256" key="1">
    <source>
        <dbReference type="ARBA" id="ARBA00008748"/>
    </source>
</evidence>
<dbReference type="Gene3D" id="3.30.420.40">
    <property type="match status" value="2"/>
</dbReference>
<dbReference type="GO" id="GO:0000287">
    <property type="term" value="F:magnesium ion binding"/>
    <property type="evidence" value="ECO:0007669"/>
    <property type="project" value="UniProtKB-UniRule"/>
</dbReference>
<feature type="binding site" evidence="6">
    <location>
        <begin position="296"/>
        <end position="300"/>
    </location>
    <ligand>
        <name>ATP</name>
        <dbReference type="ChEBI" id="CHEBI:30616"/>
    </ligand>
</feature>
<protein>
    <recommendedName>
        <fullName evidence="6">Acetate kinase</fullName>
        <ecNumber evidence="6">2.7.2.1</ecNumber>
    </recommendedName>
    <alternativeName>
        <fullName evidence="6">Acetokinase</fullName>
    </alternativeName>
</protein>
<gene>
    <name evidence="6 8" type="primary">ackA</name>
    <name evidence="8" type="ORF">SOCE836_024080</name>
</gene>
<keyword evidence="3 6" id="KW-0547">Nucleotide-binding</keyword>
<dbReference type="GO" id="GO:0005737">
    <property type="term" value="C:cytoplasm"/>
    <property type="evidence" value="ECO:0007669"/>
    <property type="project" value="UniProtKB-SubCell"/>
</dbReference>
<organism evidence="8 9">
    <name type="scientific">Sorangium cellulosum</name>
    <name type="common">Polyangium cellulosum</name>
    <dbReference type="NCBI Taxonomy" id="56"/>
    <lineage>
        <taxon>Bacteria</taxon>
        <taxon>Pseudomonadati</taxon>
        <taxon>Myxococcota</taxon>
        <taxon>Polyangia</taxon>
        <taxon>Polyangiales</taxon>
        <taxon>Polyangiaceae</taxon>
        <taxon>Sorangium</taxon>
    </lineage>
</organism>
<dbReference type="Pfam" id="PF00871">
    <property type="entry name" value="Acetate_kinase"/>
    <property type="match status" value="1"/>
</dbReference>
<evidence type="ECO:0000256" key="6">
    <source>
        <dbReference type="HAMAP-Rule" id="MF_00020"/>
    </source>
</evidence>
<dbReference type="SUPFAM" id="SSF53067">
    <property type="entry name" value="Actin-like ATPase domain"/>
    <property type="match status" value="2"/>
</dbReference>
<dbReference type="PANTHER" id="PTHR21060">
    <property type="entry name" value="ACETATE KINASE"/>
    <property type="match status" value="1"/>
</dbReference>
<sequence>MRIMVVNAGSSSLKLRVLDDDRVLGSADLPTTRGLVDAKAVAPTIRNLGHVEAVGHRIVHGGTVFSEPVLLSAEVEERLRALTDLAPLHQPQSLAALDAVKSVLPEVPAVACFDTAFHATLPPEARTYALPSEWRQRWDLRRFGFHGLSHAYCSRRAAELLDRPLEDLRIVTCHLGAGASLAAIRQGRSIDTTMGFTPLEGLVMATRSGSVDPGLVLWLEEHVGMPASELAATLEHRAGLLGLAGTADMREVLSRAESGEPASALALGVYLHRLRGGIAAMAASMGGLDVLVFTGGVGENAAAVRWRACDDLSFLGVALDADRNADARHDYDIGAGAARVRTLVIAAREDLQIACEVREVLGW</sequence>
<keyword evidence="6" id="KW-0460">Magnesium</keyword>
<dbReference type="PIRSF" id="PIRSF000722">
    <property type="entry name" value="Acetate_prop_kin"/>
    <property type="match status" value="1"/>
</dbReference>
<dbReference type="GO" id="GO:0006085">
    <property type="term" value="P:acetyl-CoA biosynthetic process"/>
    <property type="evidence" value="ECO:0007669"/>
    <property type="project" value="UniProtKB-UniRule"/>
</dbReference>
<dbReference type="PRINTS" id="PR00471">
    <property type="entry name" value="ACETATEKNASE"/>
</dbReference>
<evidence type="ECO:0000313" key="8">
    <source>
        <dbReference type="EMBL" id="AUX30308.1"/>
    </source>
</evidence>
<comment type="similarity">
    <text evidence="1 6 7">Belongs to the acetokinase family.</text>
</comment>
<feature type="site" description="Transition state stabilizer" evidence="6">
    <location>
        <position position="146"/>
    </location>
</feature>
<keyword evidence="6" id="KW-0479">Metal-binding</keyword>
<feature type="active site" description="Proton donor/acceptor" evidence="6">
    <location>
        <position position="114"/>
    </location>
</feature>
<dbReference type="Proteomes" id="UP000295497">
    <property type="component" value="Chromosome"/>
</dbReference>
<keyword evidence="4 6" id="KW-0418">Kinase</keyword>
<dbReference type="AlphaFoldDB" id="A0A4P2QKL7"/>
<feature type="site" description="Transition state stabilizer" evidence="6">
    <location>
        <position position="207"/>
    </location>
</feature>
<name>A0A4P2QKL7_SORCE</name>
<comment type="subunit">
    <text evidence="6">Homodimer.</text>
</comment>
<dbReference type="RefSeq" id="WP_129574326.1">
    <property type="nucleotide sequence ID" value="NZ_CP012672.1"/>
</dbReference>
<evidence type="ECO:0000256" key="3">
    <source>
        <dbReference type="ARBA" id="ARBA00022741"/>
    </source>
</evidence>
<dbReference type="EC" id="2.7.2.1" evidence="6"/>
<keyword evidence="2 6" id="KW-0808">Transferase</keyword>
<keyword evidence="5 6" id="KW-0067">ATP-binding</keyword>
<comment type="cofactor">
    <cofactor evidence="6">
        <name>Mg(2+)</name>
        <dbReference type="ChEBI" id="CHEBI:18420"/>
    </cofactor>
    <cofactor evidence="6">
        <name>Mn(2+)</name>
        <dbReference type="ChEBI" id="CHEBI:29035"/>
    </cofactor>
    <text evidence="6">Mg(2+). Can also accept Mn(2+).</text>
</comment>
<feature type="binding site" evidence="6">
    <location>
        <begin position="248"/>
        <end position="250"/>
    </location>
    <ligand>
        <name>ATP</name>
        <dbReference type="ChEBI" id="CHEBI:30616"/>
    </ligand>
</feature>
<dbReference type="NCBIfam" id="TIGR00016">
    <property type="entry name" value="ackA"/>
    <property type="match status" value="1"/>
</dbReference>
<dbReference type="EMBL" id="CP012672">
    <property type="protein sequence ID" value="AUX30308.1"/>
    <property type="molecule type" value="Genomic_DNA"/>
</dbReference>
<evidence type="ECO:0000313" key="9">
    <source>
        <dbReference type="Proteomes" id="UP000295497"/>
    </source>
</evidence>
<dbReference type="InterPro" id="IPR004372">
    <property type="entry name" value="Ac/propionate_kinase"/>
</dbReference>
<evidence type="ECO:0000256" key="7">
    <source>
        <dbReference type="RuleBase" id="RU003835"/>
    </source>
</evidence>
<proteinExistence type="inferred from homology"/>
<comment type="pathway">
    <text evidence="6">Metabolic intermediate biosynthesis; acetyl-CoA biosynthesis; acetyl-CoA from acetate: step 1/2.</text>
</comment>
<reference evidence="8 9" key="1">
    <citation type="submission" date="2015-09" db="EMBL/GenBank/DDBJ databases">
        <title>Sorangium comparison.</title>
        <authorList>
            <person name="Zaburannyi N."/>
            <person name="Bunk B."/>
            <person name="Overmann J."/>
            <person name="Mueller R."/>
        </authorList>
    </citation>
    <scope>NUCLEOTIDE SEQUENCE [LARGE SCALE GENOMIC DNA]</scope>
    <source>
        <strain evidence="8 9">So ce836</strain>
    </source>
</reference>
<evidence type="ECO:0000256" key="5">
    <source>
        <dbReference type="ARBA" id="ARBA00022840"/>
    </source>
</evidence>
<dbReference type="HAMAP" id="MF_00020">
    <property type="entry name" value="Acetate_kinase"/>
    <property type="match status" value="1"/>
</dbReference>
<dbReference type="PANTHER" id="PTHR21060:SF15">
    <property type="entry name" value="ACETATE KINASE-RELATED"/>
    <property type="match status" value="1"/>
</dbReference>